<gene>
    <name evidence="1" type="ORF">LOY88_004638</name>
</gene>
<reference evidence="1" key="1">
    <citation type="journal article" date="2022" name="bioRxiv">
        <title>Population genetic analysis of Ophidiomyces ophidiicola, the causative agent of snake fungal disease, indicates recent introductions to the USA.</title>
        <authorList>
            <person name="Ladner J.T."/>
            <person name="Palmer J.M."/>
            <person name="Ettinger C.L."/>
            <person name="Stajich J.E."/>
            <person name="Farrell T.M."/>
            <person name="Glorioso B.M."/>
            <person name="Lawson B."/>
            <person name="Price S.J."/>
            <person name="Stengle A.G."/>
            <person name="Grear D.A."/>
            <person name="Lorch J.M."/>
        </authorList>
    </citation>
    <scope>NUCLEOTIDE SEQUENCE</scope>
    <source>
        <strain evidence="1">NWHC 24266-5</strain>
    </source>
</reference>
<proteinExistence type="predicted"/>
<evidence type="ECO:0000313" key="1">
    <source>
        <dbReference type="EMBL" id="KAI2384480.1"/>
    </source>
</evidence>
<comment type="caution">
    <text evidence="1">The sequence shown here is derived from an EMBL/GenBank/DDBJ whole genome shotgun (WGS) entry which is preliminary data.</text>
</comment>
<sequence>MSEKLDSKNESSSSITPDDKLDDLSTFPDGGLRAWLAVAGAFATMFSTFGYLSTFGVLESYYHDKLLRNNSHSEIAWIGSLQAFFMCTTGLLSGPLVDRYGTKMILFPCSILYVVAIMLTSLCTKYYQFLLAQGVLGGFGIGMLYTPSISILGHYFQKKRDLAIGISSAGSPLGGIIFPIVLNRFLQYTNVGFGWSIRVIGFIILVLLLFACVTLVPRIKPRRGPHFLLDAFKKPVYSLQVVGYCVIFWGIYTPFFFLPAFAIAHGISIDWAFYILPVYNSGSFVGRIAGSKLTSYCGRFNVLICAVFLSGILEFCLLAMTGLSSLIIFAVFFGITSGAIIGLFPTTISITAPHPNQIGTYLGMMIGVIGVFCLTGSPMMGAIISNTKSFTPALGFSGGLMLVGAFLIFLARMHHYGKVLIA</sequence>
<dbReference type="EMBL" id="JALBCA010000072">
    <property type="protein sequence ID" value="KAI2384480.1"/>
    <property type="molecule type" value="Genomic_DNA"/>
</dbReference>
<accession>A0ACB8UT61</accession>
<organism evidence="1">
    <name type="scientific">Ophidiomyces ophidiicola</name>
    <dbReference type="NCBI Taxonomy" id="1387563"/>
    <lineage>
        <taxon>Eukaryota</taxon>
        <taxon>Fungi</taxon>
        <taxon>Dikarya</taxon>
        <taxon>Ascomycota</taxon>
        <taxon>Pezizomycotina</taxon>
        <taxon>Eurotiomycetes</taxon>
        <taxon>Eurotiomycetidae</taxon>
        <taxon>Onygenales</taxon>
        <taxon>Onygenaceae</taxon>
        <taxon>Ophidiomyces</taxon>
    </lineage>
</organism>
<name>A0ACB8UT61_9EURO</name>
<protein>
    <submittedName>
        <fullName evidence="1">Uncharacterized protein</fullName>
    </submittedName>
</protein>